<name>A0ABS5YT84_9ACTN</name>
<dbReference type="RefSeq" id="WP_215789140.1">
    <property type="nucleotide sequence ID" value="NZ_JAHKKG010000006.1"/>
</dbReference>
<comment type="caution">
    <text evidence="1">The sequence shown here is derived from an EMBL/GenBank/DDBJ whole genome shotgun (WGS) entry which is preliminary data.</text>
</comment>
<accession>A0ABS5YT84</accession>
<dbReference type="Proteomes" id="UP001519654">
    <property type="component" value="Unassembled WGS sequence"/>
</dbReference>
<evidence type="ECO:0000313" key="1">
    <source>
        <dbReference type="EMBL" id="MBU2665928.1"/>
    </source>
</evidence>
<sequence length="70" mass="8071">MTAIMKSVDLPDGTTVHDETLDRWYVKKPAGMFPWRAHNGEKLTDFEVDNFLRSGRIVVTLPEPTHYHMA</sequence>
<organism evidence="1 2">
    <name type="scientific">Paractinoplanes bogorensis</name>
    <dbReference type="NCBI Taxonomy" id="1610840"/>
    <lineage>
        <taxon>Bacteria</taxon>
        <taxon>Bacillati</taxon>
        <taxon>Actinomycetota</taxon>
        <taxon>Actinomycetes</taxon>
        <taxon>Micromonosporales</taxon>
        <taxon>Micromonosporaceae</taxon>
        <taxon>Paractinoplanes</taxon>
    </lineage>
</organism>
<reference evidence="1 2" key="1">
    <citation type="submission" date="2021-06" db="EMBL/GenBank/DDBJ databases">
        <title>Actinoplanes lichenicola sp. nov., and Actinoplanes ovalisporus sp. nov., isolated from lichen in Thailand.</title>
        <authorList>
            <person name="Saeng-In P."/>
            <person name="Kanchanasin P."/>
            <person name="Yuki M."/>
            <person name="Kudo T."/>
            <person name="Ohkuma M."/>
            <person name="Phongsopitanun W."/>
            <person name="Tanasupawat S."/>
        </authorList>
    </citation>
    <scope>NUCLEOTIDE SEQUENCE [LARGE SCALE GENOMIC DNA]</scope>
    <source>
        <strain evidence="1 2">NBRC 110975</strain>
    </source>
</reference>
<dbReference type="EMBL" id="JAHKKG010000006">
    <property type="protein sequence ID" value="MBU2665928.1"/>
    <property type="molecule type" value="Genomic_DNA"/>
</dbReference>
<keyword evidence="2" id="KW-1185">Reference proteome</keyword>
<protein>
    <submittedName>
        <fullName evidence="1">Uncharacterized protein</fullName>
    </submittedName>
</protein>
<proteinExistence type="predicted"/>
<evidence type="ECO:0000313" key="2">
    <source>
        <dbReference type="Proteomes" id="UP001519654"/>
    </source>
</evidence>
<gene>
    <name evidence="1" type="ORF">KOI35_20665</name>
</gene>